<feature type="compositionally biased region" description="Low complexity" evidence="2">
    <location>
        <begin position="605"/>
        <end position="616"/>
    </location>
</feature>
<feature type="compositionally biased region" description="Acidic residues" evidence="2">
    <location>
        <begin position="1123"/>
        <end position="1143"/>
    </location>
</feature>
<dbReference type="PANTHER" id="PTHR11199">
    <property type="entry name" value="STROMAL ANTIGEN"/>
    <property type="match status" value="1"/>
</dbReference>
<gene>
    <name evidence="4" type="ORF">QBC33DRAFT_528302</name>
</gene>
<feature type="compositionally biased region" description="Polar residues" evidence="2">
    <location>
        <begin position="11"/>
        <end position="27"/>
    </location>
</feature>
<dbReference type="Proteomes" id="UP001244011">
    <property type="component" value="Unassembled WGS sequence"/>
</dbReference>
<keyword evidence="5" id="KW-1185">Reference proteome</keyword>
<proteinExistence type="predicted"/>
<reference evidence="4" key="1">
    <citation type="submission" date="2023-06" db="EMBL/GenBank/DDBJ databases">
        <title>Genome-scale phylogeny and comparative genomics of the fungal order Sordariales.</title>
        <authorList>
            <consortium name="Lawrence Berkeley National Laboratory"/>
            <person name="Hensen N."/>
            <person name="Bonometti L."/>
            <person name="Westerberg I."/>
            <person name="Brannstrom I.O."/>
            <person name="Guillou S."/>
            <person name="Cros-Aarteil S."/>
            <person name="Calhoun S."/>
            <person name="Haridas S."/>
            <person name="Kuo A."/>
            <person name="Mondo S."/>
            <person name="Pangilinan J."/>
            <person name="Riley R."/>
            <person name="Labutti K."/>
            <person name="Andreopoulos B."/>
            <person name="Lipzen A."/>
            <person name="Chen C."/>
            <person name="Yanf M."/>
            <person name="Daum C."/>
            <person name="Ng V."/>
            <person name="Clum A."/>
            <person name="Steindorff A."/>
            <person name="Ohm R."/>
            <person name="Martin F."/>
            <person name="Silar P."/>
            <person name="Natvig D."/>
            <person name="Lalanne C."/>
            <person name="Gautier V."/>
            <person name="Ament-Velasquez S.L."/>
            <person name="Kruys A."/>
            <person name="Hutchinson M.I."/>
            <person name="Powell A.J."/>
            <person name="Barry K."/>
            <person name="Miller A.N."/>
            <person name="Grigoriev I.V."/>
            <person name="Debuchy R."/>
            <person name="Gladieux P."/>
            <person name="Thoren M.H."/>
            <person name="Johannesson H."/>
        </authorList>
    </citation>
    <scope>NUCLEOTIDE SEQUENCE</scope>
    <source>
        <strain evidence="4">8032-3</strain>
    </source>
</reference>
<feature type="compositionally biased region" description="Basic residues" evidence="2">
    <location>
        <begin position="97"/>
        <end position="107"/>
    </location>
</feature>
<dbReference type="PANTHER" id="PTHR11199:SF0">
    <property type="entry name" value="LD34181P-RELATED"/>
    <property type="match status" value="1"/>
</dbReference>
<dbReference type="SUPFAM" id="SSF48371">
    <property type="entry name" value="ARM repeat"/>
    <property type="match status" value="1"/>
</dbReference>
<dbReference type="Pfam" id="PF24571">
    <property type="entry name" value="HEAT_SCC3-SA"/>
    <property type="match status" value="1"/>
</dbReference>
<sequence length="1186" mass="132067">MTSRRPPLMESSDNNAMSSPAPTSTARRSGRVSKIPEKFVPDAPAATKRKRSGELDDEDAENESPDEEDHDDDEETDDAGEDDVEPRNNKKSSQATKPKKPAAKKPKINGDAPATGSHAARLPSRPKKVVRLAIQNREGDGLYADIFGSGDTSDDVAAQWYQRYQEDNTRAVTDLVNCILLSAGCDQLVTEDDIRDPENCQNRLADLQNVYTEEGITDYPLISRAKTTRSFRDMLVGFFKSLVNVMHETDVLYKDDALMENIARWVASMSSSTLRPFRHTATTVALAMETALVDVAKKLDGRITKTTQQIEAERKRKGKNKDRLAAVQRELDEANHSRELCQEQITDFFDTVFVHRYRDIDPRIRSECVEALGSWIWLLPTVFMEPEYLRYLGWMLSDVMPQTRHEVLKQLARIFKRDAAKLGHFIERFRPRLVEMAIKDSDVSTRVAAISVIETLKSTGMLEPDEIDSIGSLIFDTELRVRKAVVDFFAGCVNDAIESKVEDMGGDEAVDELFGEDQEDDFSAPRRDWISIKCLAEILAAYDLQFETDQPTEPPRPLDIAVDMFSEVTPETRISMATQVLYEKIEHVRNWELISGYLLYDHTTSTKSKSKSSSKSNGAALRDAVAPQDGEEPILLEVLSSAVKLALSHSAEAKKKPRPDAGEAQEETALHLATTIPQLLKKFGAEPSTATIVLRLEHYLDLDIFQQLRQNLTTYDRLLDEICTQFNRHVDRGVIAEATAAILHARQFDEVEEVINGKVAVLWENVVNSLRNFDKLCELSMRGNLDADSTTELGNVLMKISRLAGISNPVDVLVADGQSDESSSPAIEILARIVHRGKLEQVDEDLDDLEDEAVSFGIKCCHFYFMWKVRSLVASVQEDLDVARSEIEHLNALRKTYQTNLISTLSSRGTNDDLRLFSTGALCDLHVLFASLNQAIAQAPGGPQKYARLSVLVEEIPPGLVDAELIEIFDCAERAYAKRAKKTLNEPADDEDPIDDDMLSDDEDEDGEDLSVDERKGRELKAERGLCQLASKYVMAILAKALDASGPRAGRLARRMLRNQNKLGNNLKEIVAYLDEDKLRERMAGAGGANRKKKKGDSSAKAKAKEQPAPGGPAGKKQAISEEMVDPGDDDSDEENPFEEGTEEDLRRRELLDPIDDEDDGGERGNGDVAGEQAVDGDEDESVLGD</sequence>
<keyword evidence="1" id="KW-0175">Coiled coil</keyword>
<dbReference type="GO" id="GO:0003682">
    <property type="term" value="F:chromatin binding"/>
    <property type="evidence" value="ECO:0007669"/>
    <property type="project" value="TreeGrafter"/>
</dbReference>
<dbReference type="GeneID" id="85310234"/>
<dbReference type="InterPro" id="IPR020839">
    <property type="entry name" value="SCD"/>
</dbReference>
<dbReference type="GO" id="GO:0008278">
    <property type="term" value="C:cohesin complex"/>
    <property type="evidence" value="ECO:0007669"/>
    <property type="project" value="TreeGrafter"/>
</dbReference>
<dbReference type="Pfam" id="PF08514">
    <property type="entry name" value="STAG"/>
    <property type="match status" value="1"/>
</dbReference>
<feature type="region of interest" description="Disordered" evidence="2">
    <location>
        <begin position="1084"/>
        <end position="1186"/>
    </location>
</feature>
<dbReference type="Gene3D" id="1.25.10.10">
    <property type="entry name" value="Leucine-rich Repeat Variant"/>
    <property type="match status" value="1"/>
</dbReference>
<feature type="compositionally biased region" description="Acidic residues" evidence="2">
    <location>
        <begin position="1175"/>
        <end position="1186"/>
    </location>
</feature>
<dbReference type="InterPro" id="IPR011989">
    <property type="entry name" value="ARM-like"/>
</dbReference>
<feature type="compositionally biased region" description="Acidic residues" evidence="2">
    <location>
        <begin position="55"/>
        <end position="84"/>
    </location>
</feature>
<comment type="caution">
    <text evidence="4">The sequence shown here is derived from an EMBL/GenBank/DDBJ whole genome shotgun (WGS) entry which is preliminary data.</text>
</comment>
<name>A0AAJ0FK02_9PEZI</name>
<dbReference type="InterPro" id="IPR016024">
    <property type="entry name" value="ARM-type_fold"/>
</dbReference>
<accession>A0AAJ0FK02</accession>
<protein>
    <recommendedName>
        <fullName evidence="3">SCD domain-containing protein</fullName>
    </recommendedName>
</protein>
<dbReference type="PROSITE" id="PS51425">
    <property type="entry name" value="SCD"/>
    <property type="match status" value="1"/>
</dbReference>
<feature type="region of interest" description="Disordered" evidence="2">
    <location>
        <begin position="983"/>
        <end position="1016"/>
    </location>
</feature>
<dbReference type="InterPro" id="IPR013721">
    <property type="entry name" value="STAG"/>
</dbReference>
<evidence type="ECO:0000313" key="5">
    <source>
        <dbReference type="Proteomes" id="UP001244011"/>
    </source>
</evidence>
<dbReference type="GO" id="GO:0007062">
    <property type="term" value="P:sister chromatid cohesion"/>
    <property type="evidence" value="ECO:0007669"/>
    <property type="project" value="UniProtKB-ARBA"/>
</dbReference>
<evidence type="ECO:0000256" key="2">
    <source>
        <dbReference type="SAM" id="MobiDB-lite"/>
    </source>
</evidence>
<dbReference type="InterPro" id="IPR039662">
    <property type="entry name" value="Cohesin_Scc3/SA"/>
</dbReference>
<organism evidence="4 5">
    <name type="scientific">Phialemonium atrogriseum</name>
    <dbReference type="NCBI Taxonomy" id="1093897"/>
    <lineage>
        <taxon>Eukaryota</taxon>
        <taxon>Fungi</taxon>
        <taxon>Dikarya</taxon>
        <taxon>Ascomycota</taxon>
        <taxon>Pezizomycotina</taxon>
        <taxon>Sordariomycetes</taxon>
        <taxon>Sordariomycetidae</taxon>
        <taxon>Cephalothecales</taxon>
        <taxon>Cephalothecaceae</taxon>
        <taxon>Phialemonium</taxon>
    </lineage>
</organism>
<dbReference type="InterPro" id="IPR056396">
    <property type="entry name" value="HEAT_SCC3-SA"/>
</dbReference>
<feature type="region of interest" description="Disordered" evidence="2">
    <location>
        <begin position="1"/>
        <end position="127"/>
    </location>
</feature>
<dbReference type="GO" id="GO:0000785">
    <property type="term" value="C:chromatin"/>
    <property type="evidence" value="ECO:0007669"/>
    <property type="project" value="TreeGrafter"/>
</dbReference>
<evidence type="ECO:0000313" key="4">
    <source>
        <dbReference type="EMBL" id="KAK1770517.1"/>
    </source>
</evidence>
<dbReference type="EMBL" id="MU839000">
    <property type="protein sequence ID" value="KAK1770517.1"/>
    <property type="molecule type" value="Genomic_DNA"/>
</dbReference>
<feature type="compositionally biased region" description="Basic and acidic residues" evidence="2">
    <location>
        <begin position="1096"/>
        <end position="1106"/>
    </location>
</feature>
<feature type="region of interest" description="Disordered" evidence="2">
    <location>
        <begin position="605"/>
        <end position="625"/>
    </location>
</feature>
<feature type="domain" description="SCD" evidence="3">
    <location>
        <begin position="353"/>
        <end position="436"/>
    </location>
</feature>
<evidence type="ECO:0000256" key="1">
    <source>
        <dbReference type="SAM" id="Coils"/>
    </source>
</evidence>
<dbReference type="Pfam" id="PF21581">
    <property type="entry name" value="SCD"/>
    <property type="match status" value="1"/>
</dbReference>
<dbReference type="AlphaFoldDB" id="A0AAJ0FK02"/>
<feature type="compositionally biased region" description="Acidic residues" evidence="2">
    <location>
        <begin position="987"/>
        <end position="1011"/>
    </location>
</feature>
<feature type="coiled-coil region" evidence="1">
    <location>
        <begin position="832"/>
        <end position="900"/>
    </location>
</feature>
<dbReference type="GO" id="GO:0005634">
    <property type="term" value="C:nucleus"/>
    <property type="evidence" value="ECO:0007669"/>
    <property type="project" value="TreeGrafter"/>
</dbReference>
<evidence type="ECO:0000259" key="3">
    <source>
        <dbReference type="PROSITE" id="PS51425"/>
    </source>
</evidence>
<dbReference type="RefSeq" id="XP_060286730.1">
    <property type="nucleotide sequence ID" value="XM_060427047.1"/>
</dbReference>